<reference evidence="2" key="1">
    <citation type="submission" date="2024-01" db="EMBL/GenBank/DDBJ databases">
        <title>First draft genome sequence data of TA4-1, the type strain of Gram-positive actinobacterium Streptomyces chiangmaiensis.</title>
        <authorList>
            <person name="Yasawong M."/>
            <person name="Nantapong N."/>
        </authorList>
    </citation>
    <scope>NUCLEOTIDE SEQUENCE</scope>
    <source>
        <strain evidence="2">TA4-1</strain>
    </source>
</reference>
<evidence type="ECO:0000313" key="3">
    <source>
        <dbReference type="Proteomes" id="UP001333996"/>
    </source>
</evidence>
<keyword evidence="3" id="KW-1185">Reference proteome</keyword>
<name>A0ABU7FNN2_9ACTN</name>
<comment type="caution">
    <text evidence="2">The sequence shown here is derived from an EMBL/GenBank/DDBJ whole genome shotgun (WGS) entry which is preliminary data.</text>
</comment>
<dbReference type="EMBL" id="JAYWVC010000119">
    <property type="protein sequence ID" value="MED7825702.1"/>
    <property type="molecule type" value="Genomic_DNA"/>
</dbReference>
<feature type="compositionally biased region" description="Low complexity" evidence="1">
    <location>
        <begin position="51"/>
        <end position="72"/>
    </location>
</feature>
<evidence type="ECO:0000313" key="2">
    <source>
        <dbReference type="EMBL" id="MED7825702.1"/>
    </source>
</evidence>
<organism evidence="2 3">
    <name type="scientific">Streptomyces chiangmaiensis</name>
    <dbReference type="NCBI Taxonomy" id="766497"/>
    <lineage>
        <taxon>Bacteria</taxon>
        <taxon>Bacillati</taxon>
        <taxon>Actinomycetota</taxon>
        <taxon>Actinomycetes</taxon>
        <taxon>Kitasatosporales</taxon>
        <taxon>Streptomycetaceae</taxon>
        <taxon>Streptomyces</taxon>
    </lineage>
</organism>
<sequence length="72" mass="7975">MSRRSRRLRAFLGVVRGDALEEFVEFSGVVRSRADDATTPGRSPSSRRIRSNSAEIRSAAPPEEAPPSFQSR</sequence>
<accession>A0ABU7FNN2</accession>
<protein>
    <submittedName>
        <fullName evidence="2">Uncharacterized protein</fullName>
    </submittedName>
</protein>
<evidence type="ECO:0000256" key="1">
    <source>
        <dbReference type="SAM" id="MobiDB-lite"/>
    </source>
</evidence>
<gene>
    <name evidence="2" type="ORF">VXC91_27950</name>
</gene>
<dbReference type="Proteomes" id="UP001333996">
    <property type="component" value="Unassembled WGS sequence"/>
</dbReference>
<dbReference type="RefSeq" id="WP_329510113.1">
    <property type="nucleotide sequence ID" value="NZ_BAAAYZ010000066.1"/>
</dbReference>
<feature type="region of interest" description="Disordered" evidence="1">
    <location>
        <begin position="33"/>
        <end position="72"/>
    </location>
</feature>
<proteinExistence type="predicted"/>